<evidence type="ECO:0000313" key="2">
    <source>
        <dbReference type="Proteomes" id="UP000612585"/>
    </source>
</evidence>
<organism evidence="1 2">
    <name type="scientific">Virgisporangium aurantiacum</name>
    <dbReference type="NCBI Taxonomy" id="175570"/>
    <lineage>
        <taxon>Bacteria</taxon>
        <taxon>Bacillati</taxon>
        <taxon>Actinomycetota</taxon>
        <taxon>Actinomycetes</taxon>
        <taxon>Micromonosporales</taxon>
        <taxon>Micromonosporaceae</taxon>
        <taxon>Virgisporangium</taxon>
    </lineage>
</organism>
<dbReference type="EMBL" id="BOPG01000128">
    <property type="protein sequence ID" value="GIJ64767.1"/>
    <property type="molecule type" value="Genomic_DNA"/>
</dbReference>
<proteinExistence type="predicted"/>
<dbReference type="Proteomes" id="UP000612585">
    <property type="component" value="Unassembled WGS sequence"/>
</dbReference>
<comment type="caution">
    <text evidence="1">The sequence shown here is derived from an EMBL/GenBank/DDBJ whole genome shotgun (WGS) entry which is preliminary data.</text>
</comment>
<gene>
    <name evidence="1" type="ORF">Vau01_122830</name>
</gene>
<sequence length="68" mass="7383">MCLTHDADSGRTAVEVMVADSNFSRLQRDWIAASLDPAGAEQLAVALIAYAHQARQPIQWTAPSDRTS</sequence>
<keyword evidence="2" id="KW-1185">Reference proteome</keyword>
<reference evidence="1" key="1">
    <citation type="submission" date="2021-01" db="EMBL/GenBank/DDBJ databases">
        <title>Whole genome shotgun sequence of Virgisporangium aurantiacum NBRC 16421.</title>
        <authorList>
            <person name="Komaki H."/>
            <person name="Tamura T."/>
        </authorList>
    </citation>
    <scope>NUCLEOTIDE SEQUENCE</scope>
    <source>
        <strain evidence="1">NBRC 16421</strain>
    </source>
</reference>
<accession>A0A8J4EAH1</accession>
<evidence type="ECO:0000313" key="1">
    <source>
        <dbReference type="EMBL" id="GIJ64767.1"/>
    </source>
</evidence>
<protein>
    <submittedName>
        <fullName evidence="1">Uncharacterized protein</fullName>
    </submittedName>
</protein>
<name>A0A8J4EAH1_9ACTN</name>
<dbReference type="AlphaFoldDB" id="A0A8J4EAH1"/>